<dbReference type="HOGENOM" id="CLU_397852_0_0_11"/>
<dbReference type="AlphaFoldDB" id="E1QYF0"/>
<evidence type="ECO:0000256" key="1">
    <source>
        <dbReference type="SAM" id="MobiDB-lite"/>
    </source>
</evidence>
<reference evidence="3 4" key="1">
    <citation type="journal article" date="2010" name="Stand. Genomic Sci.">
        <title>Complete genome sequence of Olsenella uli type strain (VPI D76D-27C).</title>
        <authorList>
            <person name="Goker M."/>
            <person name="Held B."/>
            <person name="Lucas S."/>
            <person name="Nolan M."/>
            <person name="Yasawong M."/>
            <person name="Glavina Del Rio T."/>
            <person name="Tice H."/>
            <person name="Cheng J.F."/>
            <person name="Bruce D."/>
            <person name="Detter J.C."/>
            <person name="Tapia R."/>
            <person name="Han C."/>
            <person name="Goodwin L."/>
            <person name="Pitluck S."/>
            <person name="Liolios K."/>
            <person name="Ivanova N."/>
            <person name="Mavromatis K."/>
            <person name="Mikhailova N."/>
            <person name="Pati A."/>
            <person name="Chen A."/>
            <person name="Palaniappan K."/>
            <person name="Land M."/>
            <person name="Hauser L."/>
            <person name="Chang Y.J."/>
            <person name="Jeffries C.D."/>
            <person name="Rohde M."/>
            <person name="Sikorski J."/>
            <person name="Pukall R."/>
            <person name="Woyke T."/>
            <person name="Bristow J."/>
            <person name="Eisen J.A."/>
            <person name="Markowitz V."/>
            <person name="Hugenholtz P."/>
            <person name="Kyrpides N.C."/>
            <person name="Klenk H.P."/>
            <person name="Lapidus A."/>
        </authorList>
    </citation>
    <scope>NUCLEOTIDE SEQUENCE [LARGE SCALE GENOMIC DNA]</scope>
    <source>
        <strain evidence="4">ATCC 49627 / DSM 7084 / CIP 109912 / JCM 12494 / NCIMB 702895 / VPI D76D-27C</strain>
    </source>
</reference>
<organism evidence="3 4">
    <name type="scientific">Olsenella uli (strain ATCC 49627 / DSM 7084 / CCUG 31166 / CIP 109912 / JCM 12494 / LMG 11480 / NCIMB 702895 / VPI D76D-27C)</name>
    <name type="common">Lactobacillus uli</name>
    <dbReference type="NCBI Taxonomy" id="633147"/>
    <lineage>
        <taxon>Bacteria</taxon>
        <taxon>Bacillati</taxon>
        <taxon>Actinomycetota</taxon>
        <taxon>Coriobacteriia</taxon>
        <taxon>Coriobacteriales</taxon>
        <taxon>Atopobiaceae</taxon>
        <taxon>Olsenella</taxon>
    </lineage>
</organism>
<evidence type="ECO:0000313" key="4">
    <source>
        <dbReference type="Proteomes" id="UP000000333"/>
    </source>
</evidence>
<dbReference type="RefSeq" id="WP_013251166.1">
    <property type="nucleotide sequence ID" value="NC_014363.1"/>
</dbReference>
<feature type="compositionally biased region" description="Polar residues" evidence="1">
    <location>
        <begin position="284"/>
        <end position="293"/>
    </location>
</feature>
<feature type="region of interest" description="Disordered" evidence="1">
    <location>
        <begin position="610"/>
        <end position="632"/>
    </location>
</feature>
<dbReference type="KEGG" id="ols:Olsu_0290"/>
<accession>E1QYF0</accession>
<dbReference type="GeneID" id="78511755"/>
<evidence type="ECO:0000313" key="3">
    <source>
        <dbReference type="EMBL" id="ADK67414.1"/>
    </source>
</evidence>
<feature type="region of interest" description="Disordered" evidence="1">
    <location>
        <begin position="284"/>
        <end position="306"/>
    </location>
</feature>
<protein>
    <submittedName>
        <fullName evidence="3">Putative collagen-binding protein</fullName>
    </submittedName>
</protein>
<dbReference type="Proteomes" id="UP000000333">
    <property type="component" value="Chromosome"/>
</dbReference>
<feature type="signal peptide" evidence="2">
    <location>
        <begin position="1"/>
        <end position="37"/>
    </location>
</feature>
<feature type="chain" id="PRO_5003150622" evidence="2">
    <location>
        <begin position="38"/>
        <end position="692"/>
    </location>
</feature>
<keyword evidence="4" id="KW-1185">Reference proteome</keyword>
<name>E1QYF0_OLSUV</name>
<dbReference type="eggNOG" id="COG4932">
    <property type="taxonomic scope" value="Bacteria"/>
</dbReference>
<keyword evidence="3" id="KW-0176">Collagen</keyword>
<gene>
    <name evidence="3" type="ordered locus">Olsu_0290</name>
</gene>
<keyword evidence="2" id="KW-0732">Signal</keyword>
<sequence length="692" mass="73489">MRVTSNKKKLGFEILRGGALSVLLTVAMLAVATVAWAAGSSTDLKDFITAVDVTGGTLNQDGSITVKPGTELTLGLSFEETSGLQFDNGSLTYDLPSGFDFAAQSGTFPMSITDGGGTTTMNVPYAISDGRLTVTWPTDDPTAYQKLVDAANAKFNISIKGTVTDANGDVHFGGDVTKKFNLDDSHDVSIAKSGYVGDDGKIHYTVTVHSTGVNKNVHVTDSISGTALTYDSDSLAISGISSSYTGGTSGNGFDITIPIMRNGETATITYTATIDYSKITDNGTAGQTGNKVTVETPDTPGKTESKDFANQISISTISKTGTAATSPTTSNGRTYRSVTWNIDANKERRVSLAGKSISDQIAPESQGIMRYSGAGIRIDVYDESGSFKETRTLTWAQLGVGDLSSATSWRYDVPSTDGKYEYKVSYTTDVDITDTLQSQTVKNNATEVTPNGDKSTDGQATVNPAFNVDVKKKATKVSGTEVTWQFHVTVPKDGYTKLEATDILPNTYLNGQTVYDSLVDGSIQVDGLASGESYSVDASETGKVRFVFYKDAAKTQPGAIGTGSERTITVTLKTRFNEDWIDAVNNGTAQDYQKTHTNNVRVTANDVSKDASASVNPGLSHGITKGGDQSGTRHVGEWDSGIDLPVYRYEVVLTGVSSDSFTITDSFDTSILEYYASDAHDAAHIYGGTQYG</sequence>
<dbReference type="EMBL" id="CP002106">
    <property type="protein sequence ID" value="ADK67414.1"/>
    <property type="molecule type" value="Genomic_DNA"/>
</dbReference>
<proteinExistence type="predicted"/>
<dbReference type="STRING" id="633147.Olsu_0290"/>
<evidence type="ECO:0000256" key="2">
    <source>
        <dbReference type="SAM" id="SignalP"/>
    </source>
</evidence>